<organism evidence="2 3">
    <name type="scientific">Planctobacterium marinum</name>
    <dbReference type="NCBI Taxonomy" id="1631968"/>
    <lineage>
        <taxon>Bacteria</taxon>
        <taxon>Pseudomonadati</taxon>
        <taxon>Pseudomonadota</taxon>
        <taxon>Gammaproteobacteria</taxon>
        <taxon>Alteromonadales</taxon>
        <taxon>Alteromonadaceae</taxon>
        <taxon>Planctobacterium</taxon>
    </lineage>
</organism>
<dbReference type="InterPro" id="IPR016181">
    <property type="entry name" value="Acyl_CoA_acyltransferase"/>
</dbReference>
<proteinExistence type="predicted"/>
<dbReference type="SUPFAM" id="SSF55729">
    <property type="entry name" value="Acyl-CoA N-acyltransferases (Nat)"/>
    <property type="match status" value="1"/>
</dbReference>
<dbReference type="InterPro" id="IPR000182">
    <property type="entry name" value="GNAT_dom"/>
</dbReference>
<keyword evidence="3" id="KW-1185">Reference proteome</keyword>
<dbReference type="Pfam" id="PF00583">
    <property type="entry name" value="Acetyltransf_1"/>
    <property type="match status" value="1"/>
</dbReference>
<evidence type="ECO:0000259" key="1">
    <source>
        <dbReference type="PROSITE" id="PS51186"/>
    </source>
</evidence>
<dbReference type="RefSeq" id="WP_338292011.1">
    <property type="nucleotide sequence ID" value="NZ_AP027272.1"/>
</dbReference>
<dbReference type="EMBL" id="AP027272">
    <property type="protein sequence ID" value="BDX05988.1"/>
    <property type="molecule type" value="Genomic_DNA"/>
</dbReference>
<evidence type="ECO:0000313" key="3">
    <source>
        <dbReference type="Proteomes" id="UP001333710"/>
    </source>
</evidence>
<dbReference type="KEGG" id="pmaw:MACH26_15090"/>
<name>A0AA48KPZ7_9ALTE</name>
<dbReference type="PROSITE" id="PS51186">
    <property type="entry name" value="GNAT"/>
    <property type="match status" value="1"/>
</dbReference>
<accession>A0AA48KPZ7</accession>
<gene>
    <name evidence="2" type="ORF">MACH26_15090</name>
</gene>
<dbReference type="Proteomes" id="UP001333710">
    <property type="component" value="Chromosome"/>
</dbReference>
<reference evidence="2" key="1">
    <citation type="submission" date="2023-01" db="EMBL/GenBank/DDBJ databases">
        <title>Complete genome sequence of Planctobacterium marinum strain Dej080120_11.</title>
        <authorList>
            <person name="Ueki S."/>
            <person name="Maruyama F."/>
        </authorList>
    </citation>
    <scope>NUCLEOTIDE SEQUENCE</scope>
    <source>
        <strain evidence="2">Dej080120_11</strain>
    </source>
</reference>
<evidence type="ECO:0000313" key="2">
    <source>
        <dbReference type="EMBL" id="BDX05988.1"/>
    </source>
</evidence>
<dbReference type="CDD" id="cd04301">
    <property type="entry name" value="NAT_SF"/>
    <property type="match status" value="1"/>
</dbReference>
<dbReference type="AlphaFoldDB" id="A0AA48KPZ7"/>
<protein>
    <submittedName>
        <fullName evidence="2">N-acetyltransferase</fullName>
    </submittedName>
</protein>
<feature type="domain" description="N-acetyltransferase" evidence="1">
    <location>
        <begin position="1"/>
        <end position="143"/>
    </location>
</feature>
<dbReference type="GO" id="GO:0016747">
    <property type="term" value="F:acyltransferase activity, transferring groups other than amino-acyl groups"/>
    <property type="evidence" value="ECO:0007669"/>
    <property type="project" value="InterPro"/>
</dbReference>
<dbReference type="Gene3D" id="3.40.630.30">
    <property type="match status" value="1"/>
</dbReference>
<sequence length="146" mass="16584">MVTEISLEDALALKNCIPEMRQTSTVDELQARVGNNYLSLGYLEDNQLVAFKLGYALNQHTFYSWLGAVAPEFRGKGIAKMLLQVQEKWCRENKFDTIEVKSMNQFKPMLSMLLNNGYNITGFTKGNSVTEHKIHFSKQLSLNSLS</sequence>